<dbReference type="EMBL" id="JACHFW010000004">
    <property type="protein sequence ID" value="MBB5264213.1"/>
    <property type="molecule type" value="Genomic_DNA"/>
</dbReference>
<name>A0A7W8HA21_9FIRM</name>
<keyword evidence="2" id="KW-0820">tRNA-binding</keyword>
<gene>
    <name evidence="2" type="primary">dtd</name>
    <name evidence="3" type="ORF">HNP82_001324</name>
</gene>
<dbReference type="Gene3D" id="3.50.80.10">
    <property type="entry name" value="D-tyrosyl-tRNA(Tyr) deacylase"/>
    <property type="match status" value="1"/>
</dbReference>
<comment type="subunit">
    <text evidence="2">Homodimer.</text>
</comment>
<evidence type="ECO:0000313" key="3">
    <source>
        <dbReference type="EMBL" id="MBB5264213.1"/>
    </source>
</evidence>
<organism evidence="3 4">
    <name type="scientific">Catenibacillus scindens</name>
    <dbReference type="NCBI Taxonomy" id="673271"/>
    <lineage>
        <taxon>Bacteria</taxon>
        <taxon>Bacillati</taxon>
        <taxon>Bacillota</taxon>
        <taxon>Clostridia</taxon>
        <taxon>Lachnospirales</taxon>
        <taxon>Lachnospiraceae</taxon>
        <taxon>Catenibacillus</taxon>
    </lineage>
</organism>
<dbReference type="PANTHER" id="PTHR10472:SF5">
    <property type="entry name" value="D-AMINOACYL-TRNA DEACYLASE 1"/>
    <property type="match status" value="1"/>
</dbReference>
<proteinExistence type="inferred from homology"/>
<keyword evidence="2" id="KW-0963">Cytoplasm</keyword>
<reference evidence="3 4" key="1">
    <citation type="submission" date="2020-08" db="EMBL/GenBank/DDBJ databases">
        <title>Genomic Encyclopedia of Type Strains, Phase IV (KMG-IV): sequencing the most valuable type-strain genomes for metagenomic binning, comparative biology and taxonomic classification.</title>
        <authorList>
            <person name="Goeker M."/>
        </authorList>
    </citation>
    <scope>NUCLEOTIDE SEQUENCE [LARGE SCALE GENOMIC DNA]</scope>
    <source>
        <strain evidence="3 4">DSM 106146</strain>
    </source>
</reference>
<comment type="similarity">
    <text evidence="1 2">Belongs to the DTD family.</text>
</comment>
<comment type="catalytic activity">
    <reaction evidence="2">
        <text>glycyl-tRNA(Ala) + H2O = tRNA(Ala) + glycine + H(+)</text>
        <dbReference type="Rhea" id="RHEA:53744"/>
        <dbReference type="Rhea" id="RHEA-COMP:9657"/>
        <dbReference type="Rhea" id="RHEA-COMP:13640"/>
        <dbReference type="ChEBI" id="CHEBI:15377"/>
        <dbReference type="ChEBI" id="CHEBI:15378"/>
        <dbReference type="ChEBI" id="CHEBI:57305"/>
        <dbReference type="ChEBI" id="CHEBI:78442"/>
        <dbReference type="ChEBI" id="CHEBI:78522"/>
    </reaction>
</comment>
<accession>A0A7W8HA21</accession>
<feature type="short sequence motif" description="Gly-cisPro motif, important for rejection of L-amino acids" evidence="2">
    <location>
        <begin position="137"/>
        <end position="138"/>
    </location>
</feature>
<dbReference type="GO" id="GO:0106026">
    <property type="term" value="F:Gly-tRNA(Ala) deacylase activity"/>
    <property type="evidence" value="ECO:0007669"/>
    <property type="project" value="UniProtKB-UniRule"/>
</dbReference>
<dbReference type="Proteomes" id="UP000543642">
    <property type="component" value="Unassembled WGS sequence"/>
</dbReference>
<dbReference type="EC" id="3.1.1.96" evidence="2"/>
<protein>
    <recommendedName>
        <fullName evidence="2">D-aminoacyl-tRNA deacylase</fullName>
        <shortName evidence="2">DTD</shortName>
        <ecNumber evidence="2">3.1.1.96</ecNumber>
    </recommendedName>
    <alternativeName>
        <fullName evidence="2">Gly-tRNA(Ala) deacylase</fullName>
        <ecNumber evidence="2">3.1.1.-</ecNumber>
    </alternativeName>
</protein>
<comment type="domain">
    <text evidence="2">A Gly-cisPro motif from one monomer fits into the active site of the other monomer to allow specific chiral rejection of L-amino acids.</text>
</comment>
<dbReference type="GO" id="GO:0000049">
    <property type="term" value="F:tRNA binding"/>
    <property type="evidence" value="ECO:0007669"/>
    <property type="project" value="UniProtKB-UniRule"/>
</dbReference>
<dbReference type="CDD" id="cd00563">
    <property type="entry name" value="Dtyr_deacylase"/>
    <property type="match status" value="1"/>
</dbReference>
<keyword evidence="2 3" id="KW-0378">Hydrolase</keyword>
<sequence>MKAVVQRVAQASVQVDGQITGQIGRGFLVLLGVHTEDTQEDLDYVVKKVTGLRIFEDENEKMNLSLADVGGSLLVVSQFTLLASTKKGNRPSFIQAGPPEMSEALYEEFMEKCRNMGFHVEHGIFGAHMEVSLINSGPVTIIIDSKDRQ</sequence>
<evidence type="ECO:0000256" key="2">
    <source>
        <dbReference type="HAMAP-Rule" id="MF_00518"/>
    </source>
</evidence>
<dbReference type="GO" id="GO:0019478">
    <property type="term" value="P:D-amino acid catabolic process"/>
    <property type="evidence" value="ECO:0007669"/>
    <property type="project" value="UniProtKB-UniRule"/>
</dbReference>
<keyword evidence="4" id="KW-1185">Reference proteome</keyword>
<dbReference type="GO" id="GO:0005737">
    <property type="term" value="C:cytoplasm"/>
    <property type="evidence" value="ECO:0007669"/>
    <property type="project" value="UniProtKB-SubCell"/>
</dbReference>
<dbReference type="Pfam" id="PF02580">
    <property type="entry name" value="Tyr_Deacylase"/>
    <property type="match status" value="1"/>
</dbReference>
<evidence type="ECO:0000256" key="1">
    <source>
        <dbReference type="ARBA" id="ARBA00009673"/>
    </source>
</evidence>
<dbReference type="SUPFAM" id="SSF69500">
    <property type="entry name" value="DTD-like"/>
    <property type="match status" value="1"/>
</dbReference>
<dbReference type="NCBIfam" id="TIGR00256">
    <property type="entry name" value="D-aminoacyl-tRNA deacylase"/>
    <property type="match status" value="1"/>
</dbReference>
<dbReference type="InterPro" id="IPR003732">
    <property type="entry name" value="Daa-tRNA_deacyls_DTD"/>
</dbReference>
<comment type="function">
    <text evidence="2">An aminoacyl-tRNA editing enzyme that deacylates mischarged D-aminoacyl-tRNAs. Also deacylates mischarged glycyl-tRNA(Ala), protecting cells against glycine mischarging by AlaRS. Acts via tRNA-based rather than protein-based catalysis; rejects L-amino acids rather than detecting D-amino acids in the active site. By recycling D-aminoacyl-tRNA to D-amino acids and free tRNA molecules, this enzyme counteracts the toxicity associated with the formation of D-aminoacyl-tRNA entities in vivo and helps enforce protein L-homochirality.</text>
</comment>
<dbReference type="PANTHER" id="PTHR10472">
    <property type="entry name" value="D-TYROSYL-TRNA TYR DEACYLASE"/>
    <property type="match status" value="1"/>
</dbReference>
<dbReference type="FunFam" id="3.50.80.10:FF:000001">
    <property type="entry name" value="D-aminoacyl-tRNA deacylase"/>
    <property type="match status" value="1"/>
</dbReference>
<comment type="catalytic activity">
    <reaction evidence="2">
        <text>a D-aminoacyl-tRNA + H2O = a tRNA + a D-alpha-amino acid + H(+)</text>
        <dbReference type="Rhea" id="RHEA:13953"/>
        <dbReference type="Rhea" id="RHEA-COMP:10123"/>
        <dbReference type="Rhea" id="RHEA-COMP:10124"/>
        <dbReference type="ChEBI" id="CHEBI:15377"/>
        <dbReference type="ChEBI" id="CHEBI:15378"/>
        <dbReference type="ChEBI" id="CHEBI:59871"/>
        <dbReference type="ChEBI" id="CHEBI:78442"/>
        <dbReference type="ChEBI" id="CHEBI:79333"/>
        <dbReference type="EC" id="3.1.1.96"/>
    </reaction>
</comment>
<evidence type="ECO:0000313" key="4">
    <source>
        <dbReference type="Proteomes" id="UP000543642"/>
    </source>
</evidence>
<dbReference type="AlphaFoldDB" id="A0A7W8HA21"/>
<dbReference type="GO" id="GO:0043908">
    <property type="term" value="F:Ser(Gly)-tRNA(Ala) hydrolase activity"/>
    <property type="evidence" value="ECO:0007669"/>
    <property type="project" value="UniProtKB-UniRule"/>
</dbReference>
<dbReference type="HAMAP" id="MF_00518">
    <property type="entry name" value="Deacylase_Dtd"/>
    <property type="match status" value="1"/>
</dbReference>
<comment type="subcellular location">
    <subcellularLocation>
        <location evidence="2">Cytoplasm</location>
    </subcellularLocation>
</comment>
<comment type="caution">
    <text evidence="3">The sequence shown here is derived from an EMBL/GenBank/DDBJ whole genome shotgun (WGS) entry which is preliminary data.</text>
</comment>
<dbReference type="GO" id="GO:0051500">
    <property type="term" value="F:D-tyrosyl-tRNA(Tyr) deacylase activity"/>
    <property type="evidence" value="ECO:0007669"/>
    <property type="project" value="TreeGrafter"/>
</dbReference>
<dbReference type="EC" id="3.1.1.-" evidence="2"/>
<dbReference type="InterPro" id="IPR023509">
    <property type="entry name" value="DTD-like_sf"/>
</dbReference>
<keyword evidence="2" id="KW-0694">RNA-binding</keyword>
<dbReference type="RefSeq" id="WP_183772728.1">
    <property type="nucleotide sequence ID" value="NZ_CAWVEG010000147.1"/>
</dbReference>